<accession>A0A656HA95</accession>
<dbReference type="Pfam" id="PF18413">
    <property type="entry name" value="Neuraminidase"/>
    <property type="match status" value="1"/>
</dbReference>
<evidence type="ECO:0008006" key="7">
    <source>
        <dbReference type="Google" id="ProtNLM"/>
    </source>
</evidence>
<dbReference type="Pfam" id="PF20220">
    <property type="entry name" value="ABC_toxin_N"/>
    <property type="match status" value="1"/>
</dbReference>
<protein>
    <recommendedName>
        <fullName evidence="7">Insecticidal toxin complex protein</fullName>
    </recommendedName>
</protein>
<dbReference type="EMBL" id="JH651384">
    <property type="protein sequence ID" value="EIJ33093.1"/>
    <property type="molecule type" value="Genomic_DNA"/>
</dbReference>
<evidence type="ECO:0000313" key="6">
    <source>
        <dbReference type="Proteomes" id="UP000005317"/>
    </source>
</evidence>
<name>A0A656HA95_THINJ</name>
<sequence length="2099" mass="234681">MLPDIFEAASFRSAIWDSLRIGLAVWGSGGMGIGTPLVDKTSVAIAGESFREIPLLSQLNVPDVLRLDTVSALYRHSILFKFLRVRVTELPQVFAIYGNPFVSAAATLSLLTRWTELEAAGLDFNKLAFVVADDENPLRPLSLSQRATLLLSKKLYDGLGAIWLAHPDLPTDNNDNGGIDTPLLRGKAALLFDAPIVEDIVGLIDGTTVYSTNAPAGLSITVPESLLGRLIYTTRQSNGSPSAVLKITGRLTPPLLDIAKSLSHDSAWLAAINRVDKQARRFFGDVLSGLFAGEEESAKTILLAGDVNDPQNPDAPENTASVKRRYLLKTLLPILRKRLSQRLIAAEVAAATGLNEPLAGALLTEVLASGNPAAPAMHVFESLREKPATDAGSFSGYLIPPRTDTYTFIVTNRDTQPSAVLDGLRLDFPTQQEDPSDVWISEPVLLHAGTLSPISLPFPAANLQWKTAITPRTAVPASALLPDYASTAIATALRQVSKCASLINSLSLTLDELRYLHNHAADFSGLDFNQLTLPQVLRLLAYVQVRGRVSGGAQGLLDLFAWASQTDTQDNPAILGTRVAAALGMETSRVSSLLASDHFNLNTSAHFVNEMHLAKLLDASHIADKTAVDIERLFTWAKPGSQFWPMHRIAQDIRHITRARFEQSDWEQVVKPLSDTLRAKQRDALIAYLLVQPELREWGVIDADSLFEFFLIDVQMEPCMETSRIKQAISSVQLFIQRCLLGLESGVGHSVLNRERWEWMQRYRVWEANRKVFLYPENWIRSELRDDKSPFFKELESELLQRDLTEHNVEEAFKSYVFKVDGVAYLKVVGLYEELDKKVLHVFARTRNAPYQFYYRTKGTETGYWTPWELMQVDIPSYETEETEDEPKIFGTYLAPIVANGRLLVFFPQFMKKTEAAKVTITGESGERAPTIEELGKSPFADTGISEFWEIKLCWTEYRSGRWTQKQLSTEAVSDFRPESKEEPIEDVGSYQLTRKILPKISNYQFIPREEDTSVAIDVYRYPADDAPTNNKSVVKFIFKNGQMGKSNDHPTQSPTAKTIFHYNESPSTIKSLQSDGSSCVFTETTNDVQVSNGQTLTHKDADILVAGSRYLPTLLKALDDLPASVNLQDRFGGDAGNQYHELKSPSAIYNWEVDFHAPMLVVERLLESQQYEQALNMCHYVLNPFADGEDRARFWQFVPFMQVNPERVLERLFFSLQAGQPDTAITEWRNNPFQPHVVARSRPAAYMKWVAMKYIQILIAWGDHLFQQDTIETINQASQLYILASHAYGSKGQRIPKRGRTKPQTYFSLIDRWDAFSNAMVELELAFPFSNQPDAYDDGHDAAVALTNIFGSASALYFCIPDNPELTKLRETIDDRLFKIRHCQNIEGVFRKLPLFEPPIDPALLVQAAAQGLSIASVLSDLNAPMPNYRFPYLLQRAMEMCNEVKALGAAFLSAKEKGEGEALSQLRAVQERVMTQRLLDTRKLQLEEAEKSLESLRQSRTGSVYRLRHYLQLIGEDIAKIPGEGDDFTELQNSQLVPVDEGGLKLISFEKEELDQANAAQDRQREIGVVETLASILHAIPVASGDAKPFGIGAGVAIHGQMFGNATQAVARGLQVRASDISFGSSNAGKKGGLTRVLQDRIMQANSAGYELMNIDKQITTQQIRLAMAQWELETQQKQIDHAQEIEDFLQNKYTNRELYAWMEAQVRNIYYQAYTLAYELAKRAESAFCFERGLATSDFVRAGYWEAGRDGLFAGENLYLALKQMERAYQERKGHDFEVTKTVSLRQLNPFAFLTLRETGVCEFTLPEVLFDLDYPGHFRRQIKSVALSIPCIVGPYTNLNCTLRLLEHKYRIKSLAQSADDYLEKVESDDRFQTVRVPISSIAASSAQGDSGVFELSFRDERYLPFEGAGVISKWRLELPSTIRQFDYSSISDVVMQVRYVASDGGDKLKGIASQAALKYLAAVETESREEGLFALIDLKHDYATEWYRAMNATDEVRTVVLKDVLRHFPFFASNGSRQAKAANVYLFSSEILDGVSLAEGTGDAAAFTAGAAIAGLNTAAVTEINMGLTEWRFQFNAPSSIPREMFLLVNYTLT</sequence>
<feature type="domain" description="Tc toxin complex TcA C-terminal TcB-binding" evidence="2">
    <location>
        <begin position="1659"/>
        <end position="1946"/>
    </location>
</feature>
<keyword evidence="6" id="KW-1185">Reference proteome</keyword>
<dbReference type="Pfam" id="PF18276">
    <property type="entry name" value="TcA_TcB_BD"/>
    <property type="match status" value="1"/>
</dbReference>
<dbReference type="InterPro" id="IPR040840">
    <property type="entry name" value="TcA_TcB_BD"/>
</dbReference>
<dbReference type="InterPro" id="IPR041079">
    <property type="entry name" value="Neuraminidase-like"/>
</dbReference>
<dbReference type="Proteomes" id="UP000005317">
    <property type="component" value="Unassembled WGS sequence"/>
</dbReference>
<feature type="coiled-coil region" evidence="1">
    <location>
        <begin position="1668"/>
        <end position="1695"/>
    </location>
</feature>
<proteinExistence type="predicted"/>
<evidence type="ECO:0000256" key="1">
    <source>
        <dbReference type="SAM" id="Coils"/>
    </source>
</evidence>
<evidence type="ECO:0000259" key="4">
    <source>
        <dbReference type="Pfam" id="PF20220"/>
    </source>
</evidence>
<evidence type="ECO:0000313" key="5">
    <source>
        <dbReference type="EMBL" id="EIJ33093.1"/>
    </source>
</evidence>
<evidence type="ECO:0000259" key="2">
    <source>
        <dbReference type="Pfam" id="PF18276"/>
    </source>
</evidence>
<reference evidence="6" key="1">
    <citation type="journal article" date="2011" name="Stand. Genomic Sci.">
        <title>Genome sequence of the filamentous, gliding Thiothrix nivea neotype strain (JP2(T)).</title>
        <authorList>
            <person name="Lapidus A."/>
            <person name="Nolan M."/>
            <person name="Lucas S."/>
            <person name="Glavina Del Rio T."/>
            <person name="Tice H."/>
            <person name="Cheng J.F."/>
            <person name="Tapia R."/>
            <person name="Han C."/>
            <person name="Goodwin L."/>
            <person name="Pitluck S."/>
            <person name="Liolios K."/>
            <person name="Pagani I."/>
            <person name="Ivanova N."/>
            <person name="Huntemann M."/>
            <person name="Mavromatis K."/>
            <person name="Mikhailova N."/>
            <person name="Pati A."/>
            <person name="Chen A."/>
            <person name="Palaniappan K."/>
            <person name="Land M."/>
            <person name="Brambilla E.M."/>
            <person name="Rohde M."/>
            <person name="Abt B."/>
            <person name="Verbarg S."/>
            <person name="Goker M."/>
            <person name="Bristow J."/>
            <person name="Eisen J.A."/>
            <person name="Markowitz V."/>
            <person name="Hugenholtz P."/>
            <person name="Kyrpides N.C."/>
            <person name="Klenk H.P."/>
            <person name="Woyke T."/>
        </authorList>
    </citation>
    <scope>NUCLEOTIDE SEQUENCE [LARGE SCALE GENOMIC DNA]</scope>
    <source>
        <strain evidence="6">ATCC 35100 / DSM 5205 / JP2</strain>
    </source>
</reference>
<keyword evidence="1" id="KW-0175">Coiled coil</keyword>
<feature type="domain" description="ABC toxin N-terminal" evidence="4">
    <location>
        <begin position="675"/>
        <end position="796"/>
    </location>
</feature>
<feature type="domain" description="Neuraminidase-like" evidence="3">
    <location>
        <begin position="826"/>
        <end position="1003"/>
    </location>
</feature>
<gene>
    <name evidence="5" type="ORF">Thini_0444</name>
</gene>
<dbReference type="InterPro" id="IPR046839">
    <property type="entry name" value="ABC_toxin_N"/>
</dbReference>
<evidence type="ECO:0000259" key="3">
    <source>
        <dbReference type="Pfam" id="PF18413"/>
    </source>
</evidence>
<organism evidence="5 6">
    <name type="scientific">Thiothrix nivea (strain ATCC 35100 / DSM 5205 / JP2)</name>
    <dbReference type="NCBI Taxonomy" id="870187"/>
    <lineage>
        <taxon>Bacteria</taxon>
        <taxon>Pseudomonadati</taxon>
        <taxon>Pseudomonadota</taxon>
        <taxon>Gammaproteobacteria</taxon>
        <taxon>Thiotrichales</taxon>
        <taxon>Thiotrichaceae</taxon>
        <taxon>Thiothrix</taxon>
    </lineage>
</organism>